<dbReference type="Pfam" id="PF19578">
    <property type="entry name" value="DUF6090"/>
    <property type="match status" value="1"/>
</dbReference>
<protein>
    <submittedName>
        <fullName evidence="2">Uncharacterized protein</fullName>
    </submittedName>
</protein>
<evidence type="ECO:0000313" key="2">
    <source>
        <dbReference type="EMBL" id="SFG22526.1"/>
    </source>
</evidence>
<keyword evidence="1" id="KW-0472">Membrane</keyword>
<name>A0A1I2Q9S4_9BACT</name>
<dbReference type="OrthoDB" id="828241at2"/>
<keyword evidence="3" id="KW-1185">Reference proteome</keyword>
<accession>A0A1I2Q9S4</accession>
<dbReference type="Proteomes" id="UP000199642">
    <property type="component" value="Unassembled WGS sequence"/>
</dbReference>
<sequence>MFKFFRKIRQKLLSEGLSAGQVGKTSQYLKYAIGEIFLVVIGILIALSINNWNEQRKQTKARQLFTESMLLELKKDSTFLVDIIDELDESIAILQDLKHRINNPMATLDTIDHILKYEYNPGFVNAVDLNKNTFSTLSTSSQIALFKNTDADHIQTYYQLVLNMENFQEDQLNFYRDTFSKFLEKVPSADNMVEYPLLDPGKLKDQIWNGVDMQAARLQFGGITTLQNHIFITFLRMDKELLEANQKLIHHLKGNFP</sequence>
<dbReference type="RefSeq" id="WP_092788821.1">
    <property type="nucleotide sequence ID" value="NZ_FOPC01000002.1"/>
</dbReference>
<proteinExistence type="predicted"/>
<feature type="transmembrane region" description="Helical" evidence="1">
    <location>
        <begin position="28"/>
        <end position="49"/>
    </location>
</feature>
<evidence type="ECO:0000313" key="3">
    <source>
        <dbReference type="Proteomes" id="UP000199642"/>
    </source>
</evidence>
<organism evidence="2 3">
    <name type="scientific">Algoriphagus hitonicola</name>
    <dbReference type="NCBI Taxonomy" id="435880"/>
    <lineage>
        <taxon>Bacteria</taxon>
        <taxon>Pseudomonadati</taxon>
        <taxon>Bacteroidota</taxon>
        <taxon>Cytophagia</taxon>
        <taxon>Cytophagales</taxon>
        <taxon>Cyclobacteriaceae</taxon>
        <taxon>Algoriphagus</taxon>
    </lineage>
</organism>
<reference evidence="3" key="1">
    <citation type="submission" date="2016-10" db="EMBL/GenBank/DDBJ databases">
        <authorList>
            <person name="Varghese N."/>
            <person name="Submissions S."/>
        </authorList>
    </citation>
    <scope>NUCLEOTIDE SEQUENCE [LARGE SCALE GENOMIC DNA]</scope>
    <source>
        <strain evidence="3">DSM 19315</strain>
    </source>
</reference>
<keyword evidence="1" id="KW-1133">Transmembrane helix</keyword>
<dbReference type="STRING" id="435880.SAMN04487988_10283"/>
<keyword evidence="1" id="KW-0812">Transmembrane</keyword>
<evidence type="ECO:0000256" key="1">
    <source>
        <dbReference type="SAM" id="Phobius"/>
    </source>
</evidence>
<dbReference type="AlphaFoldDB" id="A0A1I2Q9S4"/>
<dbReference type="EMBL" id="FOPC01000002">
    <property type="protein sequence ID" value="SFG22526.1"/>
    <property type="molecule type" value="Genomic_DNA"/>
</dbReference>
<gene>
    <name evidence="2" type="ORF">SAMN04487988_10283</name>
</gene>
<dbReference type="InterPro" id="IPR045749">
    <property type="entry name" value="DUF6090"/>
</dbReference>